<dbReference type="Proteomes" id="UP000050509">
    <property type="component" value="Unassembled WGS sequence"/>
</dbReference>
<dbReference type="PANTHER" id="PTHR36434">
    <property type="entry name" value="MEMBRANE PROTEASE YUGP-RELATED"/>
    <property type="match status" value="1"/>
</dbReference>
<protein>
    <submittedName>
        <fullName evidence="2">Zinc metallopeptidase</fullName>
    </submittedName>
</protein>
<keyword evidence="3" id="KW-1185">Reference proteome</keyword>
<evidence type="ECO:0000313" key="3">
    <source>
        <dbReference type="Proteomes" id="UP000050509"/>
    </source>
</evidence>
<dbReference type="PATRIC" id="fig|186479.3.peg.9981"/>
<reference evidence="2 3" key="1">
    <citation type="submission" date="2015-09" db="EMBL/GenBank/DDBJ databases">
        <title>Draft genome sequence of Kouleothrix aurantiaca JCM 19913.</title>
        <authorList>
            <person name="Hemp J."/>
        </authorList>
    </citation>
    <scope>NUCLEOTIDE SEQUENCE [LARGE SCALE GENOMIC DNA]</scope>
    <source>
        <strain evidence="2 3">COM-B</strain>
    </source>
</reference>
<gene>
    <name evidence="2" type="ORF">SE17_18725</name>
</gene>
<dbReference type="Pfam" id="PF04298">
    <property type="entry name" value="Zn_peptidase_2"/>
    <property type="match status" value="1"/>
</dbReference>
<evidence type="ECO:0000313" key="2">
    <source>
        <dbReference type="EMBL" id="KPV51881.1"/>
    </source>
</evidence>
<feature type="transmembrane region" description="Helical" evidence="1">
    <location>
        <begin position="154"/>
        <end position="175"/>
    </location>
</feature>
<name>A0A0P9F5V2_9CHLR</name>
<dbReference type="PANTHER" id="PTHR36434:SF1">
    <property type="entry name" value="MEMBRANE PROTEASE YUGP-RELATED"/>
    <property type="match status" value="1"/>
</dbReference>
<dbReference type="InterPro" id="IPR007395">
    <property type="entry name" value="Zn_peptidase_2"/>
</dbReference>
<evidence type="ECO:0000256" key="1">
    <source>
        <dbReference type="SAM" id="Phobius"/>
    </source>
</evidence>
<dbReference type="EMBL" id="LJCR01000739">
    <property type="protein sequence ID" value="KPV51881.1"/>
    <property type="molecule type" value="Genomic_DNA"/>
</dbReference>
<organism evidence="2 3">
    <name type="scientific">Kouleothrix aurantiaca</name>
    <dbReference type="NCBI Taxonomy" id="186479"/>
    <lineage>
        <taxon>Bacteria</taxon>
        <taxon>Bacillati</taxon>
        <taxon>Chloroflexota</taxon>
        <taxon>Chloroflexia</taxon>
        <taxon>Chloroflexales</taxon>
        <taxon>Roseiflexineae</taxon>
        <taxon>Roseiflexaceae</taxon>
        <taxon>Kouleothrix</taxon>
    </lineage>
</organism>
<feature type="transmembrane region" description="Helical" evidence="1">
    <location>
        <begin position="122"/>
        <end position="147"/>
    </location>
</feature>
<keyword evidence="1" id="KW-0812">Transmembrane</keyword>
<keyword evidence="1" id="KW-1133">Transmembrane helix</keyword>
<keyword evidence="1" id="KW-0472">Membrane</keyword>
<proteinExistence type="predicted"/>
<feature type="transmembrane region" description="Helical" evidence="1">
    <location>
        <begin position="213"/>
        <end position="235"/>
    </location>
</feature>
<feature type="transmembrane region" description="Helical" evidence="1">
    <location>
        <begin position="6"/>
        <end position="24"/>
    </location>
</feature>
<comment type="caution">
    <text evidence="2">The sequence shown here is derived from an EMBL/GenBank/DDBJ whole genome shotgun (WGS) entry which is preliminary data.</text>
</comment>
<accession>A0A0P9F5V2</accession>
<sequence>MPFLFFNFQYLIFMLPAIGLALFAQWKVKSTYQKFSQVRNMQNMTGADVARVLMRNEGLDYVQVEMIPGDLTDHYDPRGKIMRLSAGSSQTPSVAAMAVVAHELGHAMQDKQGYFWLQLRSGIVGIANIGSSFGTILVFIGLMFGAAAGRGGNLGFTIAVAGLILMSAAVFFSLITLPVELNASSRAREMLMRNGLVTTQEAQGVSSMLNAAALTYIAGAAQAVLQLLYFASIIFGGRRRG</sequence>
<dbReference type="AlphaFoldDB" id="A0A0P9F5V2"/>